<dbReference type="AlphaFoldDB" id="A0ABD1MBW5"/>
<dbReference type="SMART" id="SM00473">
    <property type="entry name" value="PAN_AP"/>
    <property type="match status" value="1"/>
</dbReference>
<keyword evidence="5 15" id="KW-0732">Signal</keyword>
<dbReference type="GO" id="GO:0005524">
    <property type="term" value="F:ATP binding"/>
    <property type="evidence" value="ECO:0007669"/>
    <property type="project" value="UniProtKB-KW"/>
</dbReference>
<protein>
    <recommendedName>
        <fullName evidence="13">Receptor-like serine/threonine-protein kinase</fullName>
        <ecNumber evidence="13">2.7.11.1</ecNumber>
    </recommendedName>
</protein>
<dbReference type="InterPro" id="IPR008271">
    <property type="entry name" value="Ser/Thr_kinase_AS"/>
</dbReference>
<dbReference type="InterPro" id="IPR036426">
    <property type="entry name" value="Bulb-type_lectin_dom_sf"/>
</dbReference>
<keyword evidence="8 13" id="KW-0067">ATP-binding</keyword>
<dbReference type="EMBL" id="JBGMDY010000005">
    <property type="protein sequence ID" value="KAL2333259.1"/>
    <property type="molecule type" value="Genomic_DNA"/>
</dbReference>
<evidence type="ECO:0000256" key="9">
    <source>
        <dbReference type="ARBA" id="ARBA00023157"/>
    </source>
</evidence>
<keyword evidence="2" id="KW-1003">Cell membrane</keyword>
<feature type="signal peptide" evidence="15">
    <location>
        <begin position="1"/>
        <end position="24"/>
    </location>
</feature>
<feature type="domain" description="Bulb-type lectin" evidence="17">
    <location>
        <begin position="29"/>
        <end position="154"/>
    </location>
</feature>
<dbReference type="PROSITE" id="PS50948">
    <property type="entry name" value="PAN"/>
    <property type="match status" value="1"/>
</dbReference>
<dbReference type="FunFam" id="3.30.200.20:FF:000195">
    <property type="entry name" value="G-type lectin S-receptor-like serine/threonine-protein kinase"/>
    <property type="match status" value="1"/>
</dbReference>
<dbReference type="InterPro" id="IPR000719">
    <property type="entry name" value="Prot_kinase_dom"/>
</dbReference>
<comment type="subcellular location">
    <subcellularLocation>
        <location evidence="1">Cell membrane</location>
        <topology evidence="1">Single-pass type I membrane protein</topology>
    </subcellularLocation>
</comment>
<keyword evidence="14" id="KW-0472">Membrane</keyword>
<evidence type="ECO:0000256" key="8">
    <source>
        <dbReference type="ARBA" id="ARBA00022840"/>
    </source>
</evidence>
<dbReference type="SMART" id="SM00220">
    <property type="entry name" value="S_TKc"/>
    <property type="match status" value="1"/>
</dbReference>
<keyword evidence="9" id="KW-1015">Disulfide bond</keyword>
<evidence type="ECO:0000256" key="12">
    <source>
        <dbReference type="ARBA" id="ARBA00048679"/>
    </source>
</evidence>
<dbReference type="PANTHER" id="PTHR27002:SF926">
    <property type="entry name" value="OS07G0535800 PROTEIN"/>
    <property type="match status" value="1"/>
</dbReference>
<evidence type="ECO:0000313" key="19">
    <source>
        <dbReference type="EMBL" id="KAL2333259.1"/>
    </source>
</evidence>
<keyword evidence="6 13" id="KW-0547">Nucleotide-binding</keyword>
<dbReference type="Pfam" id="PF07714">
    <property type="entry name" value="PK_Tyr_Ser-Thr"/>
    <property type="match status" value="1"/>
</dbReference>
<accession>A0ABD1MBW5</accession>
<evidence type="ECO:0000259" key="16">
    <source>
        <dbReference type="PROSITE" id="PS50011"/>
    </source>
</evidence>
<keyword evidence="4 13" id="KW-0808">Transferase</keyword>
<dbReference type="EC" id="2.7.11.1" evidence="13"/>
<dbReference type="Proteomes" id="UP001603857">
    <property type="component" value="Unassembled WGS sequence"/>
</dbReference>
<feature type="chain" id="PRO_5044791565" description="Receptor-like serine/threonine-protein kinase" evidence="15">
    <location>
        <begin position="25"/>
        <end position="788"/>
    </location>
</feature>
<dbReference type="SUPFAM" id="SSF51110">
    <property type="entry name" value="alpha-D-mannose-specific plant lectins"/>
    <property type="match status" value="1"/>
</dbReference>
<dbReference type="SMART" id="SM00108">
    <property type="entry name" value="B_lectin"/>
    <property type="match status" value="1"/>
</dbReference>
<evidence type="ECO:0000256" key="4">
    <source>
        <dbReference type="ARBA" id="ARBA00022679"/>
    </source>
</evidence>
<dbReference type="InterPro" id="IPR024171">
    <property type="entry name" value="SRK-like_kinase"/>
</dbReference>
<dbReference type="Gene3D" id="1.10.510.10">
    <property type="entry name" value="Transferase(Phosphotransferase) domain 1"/>
    <property type="match status" value="1"/>
</dbReference>
<evidence type="ECO:0000259" key="18">
    <source>
        <dbReference type="PROSITE" id="PS50948"/>
    </source>
</evidence>
<evidence type="ECO:0000256" key="6">
    <source>
        <dbReference type="ARBA" id="ARBA00022741"/>
    </source>
</evidence>
<dbReference type="InterPro" id="IPR001480">
    <property type="entry name" value="Bulb-type_lectin_dom"/>
</dbReference>
<keyword evidence="7 13" id="KW-0418">Kinase</keyword>
<dbReference type="FunFam" id="1.10.510.10:FF:000060">
    <property type="entry name" value="G-type lectin S-receptor-like serine/threonine-protein kinase"/>
    <property type="match status" value="1"/>
</dbReference>
<gene>
    <name evidence="19" type="ORF">Fmac_014472</name>
</gene>
<dbReference type="SUPFAM" id="SSF56112">
    <property type="entry name" value="Protein kinase-like (PK-like)"/>
    <property type="match status" value="1"/>
</dbReference>
<dbReference type="PROSITE" id="PS00108">
    <property type="entry name" value="PROTEIN_KINASE_ST"/>
    <property type="match status" value="1"/>
</dbReference>
<dbReference type="Pfam" id="PF08276">
    <property type="entry name" value="PAN_2"/>
    <property type="match status" value="1"/>
</dbReference>
<keyword evidence="20" id="KW-1185">Reference proteome</keyword>
<evidence type="ECO:0000256" key="2">
    <source>
        <dbReference type="ARBA" id="ARBA00022475"/>
    </source>
</evidence>
<reference evidence="19 20" key="1">
    <citation type="submission" date="2024-08" db="EMBL/GenBank/DDBJ databases">
        <title>Insights into the chromosomal genome structure of Flemingia macrophylla.</title>
        <authorList>
            <person name="Ding Y."/>
            <person name="Zhao Y."/>
            <person name="Bi W."/>
            <person name="Wu M."/>
            <person name="Zhao G."/>
            <person name="Gong Y."/>
            <person name="Li W."/>
            <person name="Zhang P."/>
        </authorList>
    </citation>
    <scope>NUCLEOTIDE SEQUENCE [LARGE SCALE GENOMIC DNA]</scope>
    <source>
        <strain evidence="19">DYQJB</strain>
        <tissue evidence="19">Leaf</tissue>
    </source>
</reference>
<evidence type="ECO:0000259" key="17">
    <source>
        <dbReference type="PROSITE" id="PS50927"/>
    </source>
</evidence>
<evidence type="ECO:0000256" key="5">
    <source>
        <dbReference type="ARBA" id="ARBA00022729"/>
    </source>
</evidence>
<dbReference type="PIRSF" id="PIRSF000641">
    <property type="entry name" value="SRK"/>
    <property type="match status" value="1"/>
</dbReference>
<comment type="similarity">
    <text evidence="13">Belongs to the protein kinase superfamily. Ser/Thr protein kinase family.</text>
</comment>
<sequence length="788" mass="89617">MAFSFSQSVLCFITFTCFFYTTKPSNLNEDKLLQGRHFTKSDRLISSSSWSTLSFFQCDSSQGFYLGVRPSSDDSCYAYFWVANRDMPIHDPGFLTIDQHGNLKVTSNVGNSTFMIYNSSEGYNNSSTISAILQDNGNLMLREMNQDGSLKRLLWQSFDYPTDTFIPGMKLGFDRRTNQNWTITSWRSYKTPLPGSFSLGVDPKTKQLVMWWRGNIVWSSGQWENGGFVNLKSSLYQKDFVFKYFSAENATYVTYVPVGYIYIESWGSLYGGVSGALFSCIRNNFLHGCSVPSLPKCRGEDSLYSGNWSSYGVMSSKGFVFDESENLSNFDCWMKCLNNCTCEAYSYVNQDATGCEIWSKDSARFFANNNLTAGGRHIYFLRKKKDNAKIWIISAIVGTVVLIVLCFTCIKLWRQLKEKTENRKKRTILLSEIGGNIAKSIAYNEKREQRKDKGTSDETHIFDLQTILDATSNFSPDNKIGEGGFGPVYKGKLSNGQEVAIKRLSKSSGQGLTEFKNEVMLIVKLQHTNLVRLLGFCIDKEERILVYEYLPNKSLNLYIFDSNKKCVLEWKIRCKIIEGIAQGLVYLHQFSRLKVIHRDLKASNILLDKELNPKISDFGMARIFGLIESEELTNRIVGTYGYMSPEYAMMGVISTKTDVYSFGILLLEILSGKKNRNDLPFNLIVYAWKLWNEGEAIMLMDTILEGSYPPAQVLRYIHISLLCTQYQASDRPTMLEVVSFLTNETAYLPPLKQPGLCIFGDMDMEEKEIEQLNSCSINDTKNSLISGR</sequence>
<keyword evidence="3 13" id="KW-0723">Serine/threonine-protein kinase</keyword>
<feature type="domain" description="Apple" evidence="18">
    <location>
        <begin position="297"/>
        <end position="384"/>
    </location>
</feature>
<dbReference type="GO" id="GO:0005886">
    <property type="term" value="C:plasma membrane"/>
    <property type="evidence" value="ECO:0007669"/>
    <property type="project" value="UniProtKB-SubCell"/>
</dbReference>
<proteinExistence type="inferred from homology"/>
<evidence type="ECO:0000256" key="7">
    <source>
        <dbReference type="ARBA" id="ARBA00022777"/>
    </source>
</evidence>
<dbReference type="PROSITE" id="PS50011">
    <property type="entry name" value="PROTEIN_KINASE_DOM"/>
    <property type="match status" value="1"/>
</dbReference>
<evidence type="ECO:0000256" key="3">
    <source>
        <dbReference type="ARBA" id="ARBA00022527"/>
    </source>
</evidence>
<evidence type="ECO:0000256" key="11">
    <source>
        <dbReference type="ARBA" id="ARBA00047899"/>
    </source>
</evidence>
<keyword evidence="10" id="KW-0325">Glycoprotein</keyword>
<feature type="transmembrane region" description="Helical" evidence="14">
    <location>
        <begin position="390"/>
        <end position="413"/>
    </location>
</feature>
<dbReference type="InterPro" id="IPR011009">
    <property type="entry name" value="Kinase-like_dom_sf"/>
</dbReference>
<name>A0ABD1MBW5_9FABA</name>
<evidence type="ECO:0000256" key="14">
    <source>
        <dbReference type="SAM" id="Phobius"/>
    </source>
</evidence>
<dbReference type="CDD" id="cd14066">
    <property type="entry name" value="STKc_IRAK"/>
    <property type="match status" value="1"/>
</dbReference>
<dbReference type="PANTHER" id="PTHR27002">
    <property type="entry name" value="RECEPTOR-LIKE SERINE/THREONINE-PROTEIN KINASE SD1-8"/>
    <property type="match status" value="1"/>
</dbReference>
<comment type="catalytic activity">
    <reaction evidence="12 13">
        <text>L-seryl-[protein] + ATP = O-phospho-L-seryl-[protein] + ADP + H(+)</text>
        <dbReference type="Rhea" id="RHEA:17989"/>
        <dbReference type="Rhea" id="RHEA-COMP:9863"/>
        <dbReference type="Rhea" id="RHEA-COMP:11604"/>
        <dbReference type="ChEBI" id="CHEBI:15378"/>
        <dbReference type="ChEBI" id="CHEBI:29999"/>
        <dbReference type="ChEBI" id="CHEBI:30616"/>
        <dbReference type="ChEBI" id="CHEBI:83421"/>
        <dbReference type="ChEBI" id="CHEBI:456216"/>
        <dbReference type="EC" id="2.7.11.1"/>
    </reaction>
</comment>
<dbReference type="Gene3D" id="2.90.10.10">
    <property type="entry name" value="Bulb-type lectin domain"/>
    <property type="match status" value="1"/>
</dbReference>
<evidence type="ECO:0000256" key="13">
    <source>
        <dbReference type="PIRNR" id="PIRNR000641"/>
    </source>
</evidence>
<evidence type="ECO:0000256" key="15">
    <source>
        <dbReference type="SAM" id="SignalP"/>
    </source>
</evidence>
<dbReference type="PROSITE" id="PS50927">
    <property type="entry name" value="BULB_LECTIN"/>
    <property type="match status" value="1"/>
</dbReference>
<dbReference type="InterPro" id="IPR001245">
    <property type="entry name" value="Ser-Thr/Tyr_kinase_cat_dom"/>
</dbReference>
<dbReference type="Gene3D" id="3.30.200.20">
    <property type="entry name" value="Phosphorylase Kinase, domain 1"/>
    <property type="match status" value="1"/>
</dbReference>
<dbReference type="Pfam" id="PF01453">
    <property type="entry name" value="B_lectin"/>
    <property type="match status" value="1"/>
</dbReference>
<comment type="caution">
    <text evidence="19">The sequence shown here is derived from an EMBL/GenBank/DDBJ whole genome shotgun (WGS) entry which is preliminary data.</text>
</comment>
<evidence type="ECO:0000256" key="10">
    <source>
        <dbReference type="ARBA" id="ARBA00023180"/>
    </source>
</evidence>
<keyword evidence="14" id="KW-1133">Transmembrane helix</keyword>
<evidence type="ECO:0000313" key="20">
    <source>
        <dbReference type="Proteomes" id="UP001603857"/>
    </source>
</evidence>
<organism evidence="19 20">
    <name type="scientific">Flemingia macrophylla</name>
    <dbReference type="NCBI Taxonomy" id="520843"/>
    <lineage>
        <taxon>Eukaryota</taxon>
        <taxon>Viridiplantae</taxon>
        <taxon>Streptophyta</taxon>
        <taxon>Embryophyta</taxon>
        <taxon>Tracheophyta</taxon>
        <taxon>Spermatophyta</taxon>
        <taxon>Magnoliopsida</taxon>
        <taxon>eudicotyledons</taxon>
        <taxon>Gunneridae</taxon>
        <taxon>Pentapetalae</taxon>
        <taxon>rosids</taxon>
        <taxon>fabids</taxon>
        <taxon>Fabales</taxon>
        <taxon>Fabaceae</taxon>
        <taxon>Papilionoideae</taxon>
        <taxon>50 kb inversion clade</taxon>
        <taxon>NPAAA clade</taxon>
        <taxon>indigoferoid/millettioid clade</taxon>
        <taxon>Phaseoleae</taxon>
        <taxon>Flemingia</taxon>
    </lineage>
</organism>
<comment type="catalytic activity">
    <reaction evidence="11 13">
        <text>L-threonyl-[protein] + ATP = O-phospho-L-threonyl-[protein] + ADP + H(+)</text>
        <dbReference type="Rhea" id="RHEA:46608"/>
        <dbReference type="Rhea" id="RHEA-COMP:11060"/>
        <dbReference type="Rhea" id="RHEA-COMP:11605"/>
        <dbReference type="ChEBI" id="CHEBI:15378"/>
        <dbReference type="ChEBI" id="CHEBI:30013"/>
        <dbReference type="ChEBI" id="CHEBI:30616"/>
        <dbReference type="ChEBI" id="CHEBI:61977"/>
        <dbReference type="ChEBI" id="CHEBI:456216"/>
        <dbReference type="EC" id="2.7.11.1"/>
    </reaction>
</comment>
<keyword evidence="14" id="KW-0812">Transmembrane</keyword>
<dbReference type="InterPro" id="IPR003609">
    <property type="entry name" value="Pan_app"/>
</dbReference>
<evidence type="ECO:0000256" key="1">
    <source>
        <dbReference type="ARBA" id="ARBA00004251"/>
    </source>
</evidence>
<feature type="domain" description="Protein kinase" evidence="16">
    <location>
        <begin position="474"/>
        <end position="748"/>
    </location>
</feature>
<dbReference type="GO" id="GO:0004674">
    <property type="term" value="F:protein serine/threonine kinase activity"/>
    <property type="evidence" value="ECO:0007669"/>
    <property type="project" value="UniProtKB-KW"/>
</dbReference>